<feature type="transmembrane region" description="Helical" evidence="8">
    <location>
        <begin position="12"/>
        <end position="31"/>
    </location>
</feature>
<dbReference type="RefSeq" id="WP_307167020.1">
    <property type="nucleotide sequence ID" value="NZ_JAUSWV010000002.1"/>
</dbReference>
<evidence type="ECO:0000256" key="2">
    <source>
        <dbReference type="ARBA" id="ARBA00022448"/>
    </source>
</evidence>
<dbReference type="EMBL" id="JAUSWV010000002">
    <property type="protein sequence ID" value="MDQ0585322.1"/>
    <property type="molecule type" value="Genomic_DNA"/>
</dbReference>
<dbReference type="InterPro" id="IPR038770">
    <property type="entry name" value="Na+/solute_symporter_sf"/>
</dbReference>
<feature type="region of interest" description="Disordered" evidence="7">
    <location>
        <begin position="417"/>
        <end position="441"/>
    </location>
</feature>
<dbReference type="Proteomes" id="UP001230654">
    <property type="component" value="Unassembled WGS sequence"/>
</dbReference>
<comment type="subcellular location">
    <subcellularLocation>
        <location evidence="1">Membrane</location>
        <topology evidence="1">Multi-pass membrane protein</topology>
    </subcellularLocation>
</comment>
<comment type="caution">
    <text evidence="10">The sequence shown here is derived from an EMBL/GenBank/DDBJ whole genome shotgun (WGS) entry which is preliminary data.</text>
</comment>
<dbReference type="PANTHER" id="PTHR32468:SF0">
    <property type="entry name" value="K(+)_H(+) ANTIPORTER 1"/>
    <property type="match status" value="1"/>
</dbReference>
<keyword evidence="11" id="KW-1185">Reference proteome</keyword>
<protein>
    <submittedName>
        <fullName evidence="10">Kef-type K+ transport system membrane component KefB</fullName>
    </submittedName>
</protein>
<dbReference type="InterPro" id="IPR006153">
    <property type="entry name" value="Cation/H_exchanger_TM"/>
</dbReference>
<evidence type="ECO:0000256" key="8">
    <source>
        <dbReference type="SAM" id="Phobius"/>
    </source>
</evidence>
<feature type="transmembrane region" description="Helical" evidence="8">
    <location>
        <begin position="329"/>
        <end position="349"/>
    </location>
</feature>
<evidence type="ECO:0000256" key="5">
    <source>
        <dbReference type="ARBA" id="ARBA00023065"/>
    </source>
</evidence>
<evidence type="ECO:0000313" key="11">
    <source>
        <dbReference type="Proteomes" id="UP001230654"/>
    </source>
</evidence>
<evidence type="ECO:0000256" key="6">
    <source>
        <dbReference type="ARBA" id="ARBA00023136"/>
    </source>
</evidence>
<keyword evidence="5" id="KW-0406">Ion transport</keyword>
<dbReference type="Pfam" id="PF00999">
    <property type="entry name" value="Na_H_Exchanger"/>
    <property type="match status" value="1"/>
</dbReference>
<evidence type="ECO:0000256" key="7">
    <source>
        <dbReference type="SAM" id="MobiDB-lite"/>
    </source>
</evidence>
<feature type="transmembrane region" description="Helical" evidence="8">
    <location>
        <begin position="216"/>
        <end position="240"/>
    </location>
</feature>
<evidence type="ECO:0000256" key="4">
    <source>
        <dbReference type="ARBA" id="ARBA00022989"/>
    </source>
</evidence>
<keyword evidence="3 8" id="KW-0812">Transmembrane</keyword>
<feature type="transmembrane region" description="Helical" evidence="8">
    <location>
        <begin position="303"/>
        <end position="322"/>
    </location>
</feature>
<evidence type="ECO:0000256" key="3">
    <source>
        <dbReference type="ARBA" id="ARBA00022692"/>
    </source>
</evidence>
<organism evidence="10 11">
    <name type="scientific">Streptomyces rishiriensis</name>
    <dbReference type="NCBI Taxonomy" id="68264"/>
    <lineage>
        <taxon>Bacteria</taxon>
        <taxon>Bacillati</taxon>
        <taxon>Actinomycetota</taxon>
        <taxon>Actinomycetes</taxon>
        <taxon>Kitasatosporales</taxon>
        <taxon>Streptomycetaceae</taxon>
        <taxon>Streptomyces</taxon>
    </lineage>
</organism>
<dbReference type="Gene3D" id="1.20.1530.20">
    <property type="match status" value="1"/>
</dbReference>
<evidence type="ECO:0000313" key="10">
    <source>
        <dbReference type="EMBL" id="MDQ0585322.1"/>
    </source>
</evidence>
<sequence length="441" mass="46235">MTALAGAGAQDMRLAVLFADMALVLVAGAALGRLAQKFRQPMVVGEISAGILLGPSVLGLLPGDLPARIFPADVRPLLSAVSQVGLVLFMFVVGWEFEKRLIRPHARLAAGVSLTSIAVAFGLGVALAPFLYDEHSSVAGHHISFAAFATFLGTAMSVTAFPVLARILHENKLLDSRAGSLSLASAAIDDLLAWCLLAYVSALVTAHGDYSELARIGLYSLLYVAGMLLAVRPLVARLVWRWAATERWSALLSVLCAGALTSAWLTTWIGIHAIFGAFLFGFVMPREPAMVLAEHVRRPMDHVSVVLLPVFFIVTGLGVDLGALTGGDVLALVAIVVVACAGKLVGAILPARMAGFSWREATDLGLLMNTRGLTELIILNAAVSLGVLDGRMFTMLVIMALVTTAMAGPLLSRRGAIPVPDAPGQDPETAAPPADVGAPRT</sequence>
<feature type="transmembrane region" description="Helical" evidence="8">
    <location>
        <begin position="43"/>
        <end position="62"/>
    </location>
</feature>
<proteinExistence type="predicted"/>
<feature type="transmembrane region" description="Helical" evidence="8">
    <location>
        <begin position="252"/>
        <end position="283"/>
    </location>
</feature>
<evidence type="ECO:0000256" key="1">
    <source>
        <dbReference type="ARBA" id="ARBA00004141"/>
    </source>
</evidence>
<gene>
    <name evidence="10" type="ORF">QF030_007500</name>
</gene>
<name>A0ABU0P1Q9_STRRH</name>
<feature type="transmembrane region" description="Helical" evidence="8">
    <location>
        <begin position="109"/>
        <end position="131"/>
    </location>
</feature>
<feature type="domain" description="Cation/H+ exchanger transmembrane" evidence="9">
    <location>
        <begin position="29"/>
        <end position="411"/>
    </location>
</feature>
<keyword evidence="6 8" id="KW-0472">Membrane</keyword>
<keyword evidence="4 8" id="KW-1133">Transmembrane helix</keyword>
<dbReference type="PANTHER" id="PTHR32468">
    <property type="entry name" value="CATION/H + ANTIPORTER"/>
    <property type="match status" value="1"/>
</dbReference>
<feature type="transmembrane region" description="Helical" evidence="8">
    <location>
        <begin position="392"/>
        <end position="411"/>
    </location>
</feature>
<keyword evidence="2" id="KW-0813">Transport</keyword>
<feature type="transmembrane region" description="Helical" evidence="8">
    <location>
        <begin position="143"/>
        <end position="168"/>
    </location>
</feature>
<dbReference type="InterPro" id="IPR050794">
    <property type="entry name" value="CPA2_transporter"/>
</dbReference>
<feature type="transmembrane region" description="Helical" evidence="8">
    <location>
        <begin position="77"/>
        <end position="97"/>
    </location>
</feature>
<feature type="transmembrane region" description="Helical" evidence="8">
    <location>
        <begin position="180"/>
        <end position="204"/>
    </location>
</feature>
<reference evidence="10 11" key="1">
    <citation type="submission" date="2023-07" db="EMBL/GenBank/DDBJ databases">
        <title>Comparative genomics of wheat-associated soil bacteria to identify genetic determinants of phenazine resistance.</title>
        <authorList>
            <person name="Mouncey N."/>
        </authorList>
    </citation>
    <scope>NUCLEOTIDE SEQUENCE [LARGE SCALE GENOMIC DNA]</scope>
    <source>
        <strain evidence="10 11">B2I6</strain>
    </source>
</reference>
<evidence type="ECO:0000259" key="9">
    <source>
        <dbReference type="Pfam" id="PF00999"/>
    </source>
</evidence>
<accession>A0ABU0P1Q9</accession>